<evidence type="ECO:0000313" key="1">
    <source>
        <dbReference type="EMBL" id="SVD49564.1"/>
    </source>
</evidence>
<organism evidence="1">
    <name type="scientific">marine metagenome</name>
    <dbReference type="NCBI Taxonomy" id="408172"/>
    <lineage>
        <taxon>unclassified sequences</taxon>
        <taxon>metagenomes</taxon>
        <taxon>ecological metagenomes</taxon>
    </lineage>
</organism>
<reference evidence="1" key="1">
    <citation type="submission" date="2018-05" db="EMBL/GenBank/DDBJ databases">
        <authorList>
            <person name="Lanie J.A."/>
            <person name="Ng W.-L."/>
            <person name="Kazmierczak K.M."/>
            <person name="Andrzejewski T.M."/>
            <person name="Davidsen T.M."/>
            <person name="Wayne K.J."/>
            <person name="Tettelin H."/>
            <person name="Glass J.I."/>
            <person name="Rusch D."/>
            <person name="Podicherti R."/>
            <person name="Tsui H.-C.T."/>
            <person name="Winkler M.E."/>
        </authorList>
    </citation>
    <scope>NUCLEOTIDE SEQUENCE</scope>
</reference>
<sequence>MAEDFFKTQYDITTRSRIKKFYES</sequence>
<proteinExistence type="predicted"/>
<gene>
    <name evidence="1" type="ORF">METZ01_LOCUS402418</name>
</gene>
<protein>
    <submittedName>
        <fullName evidence="1">Uncharacterized protein</fullName>
    </submittedName>
</protein>
<dbReference type="AlphaFoldDB" id="A0A382VT16"/>
<feature type="non-terminal residue" evidence="1">
    <location>
        <position position="24"/>
    </location>
</feature>
<name>A0A382VT16_9ZZZZ</name>
<dbReference type="EMBL" id="UINC01154336">
    <property type="protein sequence ID" value="SVD49564.1"/>
    <property type="molecule type" value="Genomic_DNA"/>
</dbReference>
<accession>A0A382VT16</accession>